<keyword evidence="2" id="KW-1185">Reference proteome</keyword>
<sequence>MMGKYRIVLEEIDKDDKVANRLIVTEVNSVKTKPVADMTEEDKQAWLDQIEQNAVDAANALKKTLRSKKSGPKKSN</sequence>
<accession>A0A8A0RMA7</accession>
<dbReference type="Proteomes" id="UP000662904">
    <property type="component" value="Chromosome"/>
</dbReference>
<proteinExistence type="predicted"/>
<name>A0A8A0RMA7_9FIRM</name>
<protein>
    <submittedName>
        <fullName evidence="1">Uncharacterized protein</fullName>
    </submittedName>
</protein>
<dbReference type="EMBL" id="CP059066">
    <property type="protein sequence ID" value="QSQ08659.1"/>
    <property type="molecule type" value="Genomic_DNA"/>
</dbReference>
<reference evidence="1" key="1">
    <citation type="submission" date="2020-07" db="EMBL/GenBank/DDBJ databases">
        <title>Koleobacter methoxysyntrophicus gen. nov., sp. nov., a novel anaerobic bacterium isolated from deep subsurface oil field and proposal of Koleobacterales ord. nov. in the phylum Firmicutes.</title>
        <authorList>
            <person name="Sakamoto S."/>
            <person name="Tamaki H."/>
        </authorList>
    </citation>
    <scope>NUCLEOTIDE SEQUENCE</scope>
    <source>
        <strain evidence="1">NRmbB1</strain>
    </source>
</reference>
<evidence type="ECO:0000313" key="2">
    <source>
        <dbReference type="Proteomes" id="UP000662904"/>
    </source>
</evidence>
<organism evidence="1 2">
    <name type="scientific">Koleobacter methoxysyntrophicus</name>
    <dbReference type="NCBI Taxonomy" id="2751313"/>
    <lineage>
        <taxon>Bacteria</taxon>
        <taxon>Bacillati</taxon>
        <taxon>Bacillota</taxon>
        <taxon>Clostridia</taxon>
        <taxon>Koleobacterales</taxon>
        <taxon>Koleobacteraceae</taxon>
        <taxon>Koleobacter</taxon>
    </lineage>
</organism>
<dbReference type="KEGG" id="kme:H0A61_00997"/>
<dbReference type="AlphaFoldDB" id="A0A8A0RMA7"/>
<gene>
    <name evidence="1" type="ORF">H0A61_00997</name>
</gene>
<evidence type="ECO:0000313" key="1">
    <source>
        <dbReference type="EMBL" id="QSQ08659.1"/>
    </source>
</evidence>